<evidence type="ECO:0000259" key="2">
    <source>
        <dbReference type="Pfam" id="PF22666"/>
    </source>
</evidence>
<sequence length="262" mass="29991">MKLSLAGWWQVSPLTDLSIPQEDILFPALISSVLPTGLTEEQISAQEWHLMHDIELDEELAAPAVDLVMQGVSHYAEVRVNGVAVFDCMGDLQTMRKDVRPYLQKGRNRFEVLFLEQDEDWLLEEDGLIEEKSVQGEFVGSSLRPVAIQVEPYLHFMRNVRLHNVEVEQVWHHCGGCEVLVRLGYQVHQFGLASARVQFNGISLQLPIDMRNQALTALFQVEAPRMTKEEELGEKLIITIEEHQYEFFIPLGPTQDVMRLEL</sequence>
<dbReference type="SUPFAM" id="SSF49785">
    <property type="entry name" value="Galactose-binding domain-like"/>
    <property type="match status" value="1"/>
</dbReference>
<evidence type="ECO:0000313" key="3">
    <source>
        <dbReference type="EMBL" id="QIA62405.1"/>
    </source>
</evidence>
<evidence type="ECO:0000256" key="1">
    <source>
        <dbReference type="ARBA" id="ARBA00022801"/>
    </source>
</evidence>
<dbReference type="Gene3D" id="2.60.120.260">
    <property type="entry name" value="Galactose-binding domain-like"/>
    <property type="match status" value="1"/>
</dbReference>
<organism evidence="3 4">
    <name type="scientific">Vibrio astriarenae</name>
    <dbReference type="NCBI Taxonomy" id="1481923"/>
    <lineage>
        <taxon>Bacteria</taxon>
        <taxon>Pseudomonadati</taxon>
        <taxon>Pseudomonadota</taxon>
        <taxon>Gammaproteobacteria</taxon>
        <taxon>Vibrionales</taxon>
        <taxon>Vibrionaceae</taxon>
        <taxon>Vibrio</taxon>
    </lineage>
</organism>
<dbReference type="InterPro" id="IPR008979">
    <property type="entry name" value="Galactose-bd-like_sf"/>
</dbReference>
<dbReference type="Proteomes" id="UP000464262">
    <property type="component" value="Chromosome 1"/>
</dbReference>
<name>A0A7Z2YCW1_9VIBR</name>
<dbReference type="Pfam" id="PF22666">
    <property type="entry name" value="Glyco_hydro_2_N2"/>
    <property type="match status" value="1"/>
</dbReference>
<dbReference type="KEGG" id="vas:GT360_02195"/>
<gene>
    <name evidence="3" type="ORF">GT360_02195</name>
</gene>
<feature type="domain" description="Beta-mannosidase-like galactose-binding" evidence="2">
    <location>
        <begin position="42"/>
        <end position="116"/>
    </location>
</feature>
<evidence type="ECO:0000313" key="4">
    <source>
        <dbReference type="Proteomes" id="UP000464262"/>
    </source>
</evidence>
<accession>A0A7Z2YCW1</accession>
<reference evidence="3 4" key="1">
    <citation type="submission" date="2020-01" db="EMBL/GenBank/DDBJ databases">
        <title>Whole genome and functional gene identification of agarase of Vibrio HN897.</title>
        <authorList>
            <person name="Liu Y."/>
            <person name="Zhao Z."/>
        </authorList>
    </citation>
    <scope>NUCLEOTIDE SEQUENCE [LARGE SCALE GENOMIC DNA]</scope>
    <source>
        <strain evidence="3 4">HN897</strain>
    </source>
</reference>
<dbReference type="EMBL" id="CP047475">
    <property type="protein sequence ID" value="QIA62405.1"/>
    <property type="molecule type" value="Genomic_DNA"/>
</dbReference>
<proteinExistence type="predicted"/>
<dbReference type="AlphaFoldDB" id="A0A7Z2YCW1"/>
<keyword evidence="1" id="KW-0378">Hydrolase</keyword>
<keyword evidence="4" id="KW-1185">Reference proteome</keyword>
<protein>
    <recommendedName>
        <fullName evidence="2">Beta-mannosidase-like galactose-binding domain-containing protein</fullName>
    </recommendedName>
</protein>
<dbReference type="GO" id="GO:0004553">
    <property type="term" value="F:hydrolase activity, hydrolyzing O-glycosyl compounds"/>
    <property type="evidence" value="ECO:0007669"/>
    <property type="project" value="UniProtKB-ARBA"/>
</dbReference>
<dbReference type="InterPro" id="IPR054593">
    <property type="entry name" value="Beta-mannosidase-like_N2"/>
</dbReference>
<dbReference type="RefSeq" id="WP_164647302.1">
    <property type="nucleotide sequence ID" value="NZ_CP047475.1"/>
</dbReference>